<feature type="repeat" description="ANK" evidence="3">
    <location>
        <begin position="1159"/>
        <end position="1191"/>
    </location>
</feature>
<feature type="repeat" description="ANK" evidence="3">
    <location>
        <begin position="827"/>
        <end position="859"/>
    </location>
</feature>
<feature type="repeat" description="ANK" evidence="3">
    <location>
        <begin position="1093"/>
        <end position="1125"/>
    </location>
</feature>
<feature type="repeat" description="ANK" evidence="3">
    <location>
        <begin position="1258"/>
        <end position="1290"/>
    </location>
</feature>
<reference evidence="7" key="1">
    <citation type="submission" date="2025-08" db="UniProtKB">
        <authorList>
            <consortium name="RefSeq"/>
        </authorList>
    </citation>
    <scope>IDENTIFICATION</scope>
    <source>
        <tissue evidence="7">Whole sample</tissue>
    </source>
</reference>
<dbReference type="Pfam" id="PF13857">
    <property type="entry name" value="Ank_5"/>
    <property type="match status" value="1"/>
</dbReference>
<evidence type="ECO:0000256" key="3">
    <source>
        <dbReference type="PROSITE-ProRule" id="PRU00023"/>
    </source>
</evidence>
<dbReference type="SUPFAM" id="SSF48403">
    <property type="entry name" value="Ankyrin repeat"/>
    <property type="match status" value="2"/>
</dbReference>
<dbReference type="Pfam" id="PF00023">
    <property type="entry name" value="Ank"/>
    <property type="match status" value="1"/>
</dbReference>
<dbReference type="PROSITE" id="PS50088">
    <property type="entry name" value="ANK_REPEAT"/>
    <property type="match status" value="13"/>
</dbReference>
<dbReference type="RefSeq" id="XP_022290660.1">
    <property type="nucleotide sequence ID" value="XM_022434952.1"/>
</dbReference>
<dbReference type="PROSITE" id="PS50297">
    <property type="entry name" value="ANK_REP_REGION"/>
    <property type="match status" value="12"/>
</dbReference>
<organism evidence="6 7">
    <name type="scientific">Crassostrea virginica</name>
    <name type="common">Eastern oyster</name>
    <dbReference type="NCBI Taxonomy" id="6565"/>
    <lineage>
        <taxon>Eukaryota</taxon>
        <taxon>Metazoa</taxon>
        <taxon>Spiralia</taxon>
        <taxon>Lophotrochozoa</taxon>
        <taxon>Mollusca</taxon>
        <taxon>Bivalvia</taxon>
        <taxon>Autobranchia</taxon>
        <taxon>Pteriomorphia</taxon>
        <taxon>Ostreida</taxon>
        <taxon>Ostreoidea</taxon>
        <taxon>Ostreidae</taxon>
        <taxon>Crassostrea</taxon>
    </lineage>
</organism>
<keyword evidence="2 3" id="KW-0040">ANK repeat</keyword>
<feature type="repeat" description="ANK" evidence="3">
    <location>
        <begin position="959"/>
        <end position="991"/>
    </location>
</feature>
<evidence type="ECO:0000256" key="1">
    <source>
        <dbReference type="ARBA" id="ARBA00022737"/>
    </source>
</evidence>
<keyword evidence="4" id="KW-1133">Transmembrane helix</keyword>
<evidence type="ECO:0000256" key="4">
    <source>
        <dbReference type="SAM" id="Phobius"/>
    </source>
</evidence>
<feature type="repeat" description="ANK" evidence="3">
    <location>
        <begin position="1225"/>
        <end position="1257"/>
    </location>
</feature>
<dbReference type="Proteomes" id="UP000694844">
    <property type="component" value="Chromosome 6"/>
</dbReference>
<dbReference type="InterPro" id="IPR036770">
    <property type="entry name" value="Ankyrin_rpt-contain_sf"/>
</dbReference>
<proteinExistence type="predicted"/>
<dbReference type="OrthoDB" id="6122878at2759"/>
<feature type="transmembrane region" description="Helical" evidence="4">
    <location>
        <begin position="198"/>
        <end position="220"/>
    </location>
</feature>
<feature type="domain" description="Novel STAND NTPase 3" evidence="5">
    <location>
        <begin position="269"/>
        <end position="415"/>
    </location>
</feature>
<name>A0A8B8AHK4_CRAVI</name>
<evidence type="ECO:0000313" key="7">
    <source>
        <dbReference type="RefSeq" id="XP_022290660.1"/>
    </source>
</evidence>
<keyword evidence="1" id="KW-0677">Repeat</keyword>
<feature type="repeat" description="ANK" evidence="3">
    <location>
        <begin position="893"/>
        <end position="925"/>
    </location>
</feature>
<dbReference type="SMART" id="SM00248">
    <property type="entry name" value="ANK"/>
    <property type="match status" value="15"/>
</dbReference>
<protein>
    <submittedName>
        <fullName evidence="7">Uncharacterized protein LOC111102281 isoform X1</fullName>
    </submittedName>
</protein>
<dbReference type="Pfam" id="PF12796">
    <property type="entry name" value="Ank_2"/>
    <property type="match status" value="4"/>
</dbReference>
<dbReference type="PANTHER" id="PTHR24198">
    <property type="entry name" value="ANKYRIN REPEAT AND PROTEIN KINASE DOMAIN-CONTAINING PROTEIN"/>
    <property type="match status" value="1"/>
</dbReference>
<dbReference type="GeneID" id="111102281"/>
<evidence type="ECO:0000259" key="5">
    <source>
        <dbReference type="Pfam" id="PF20720"/>
    </source>
</evidence>
<evidence type="ECO:0000313" key="6">
    <source>
        <dbReference type="Proteomes" id="UP000694844"/>
    </source>
</evidence>
<gene>
    <name evidence="7" type="primary">LOC111102281</name>
</gene>
<dbReference type="InterPro" id="IPR002110">
    <property type="entry name" value="Ankyrin_rpt"/>
</dbReference>
<keyword evidence="4" id="KW-0812">Transmembrane</keyword>
<feature type="repeat" description="ANK" evidence="3">
    <location>
        <begin position="1291"/>
        <end position="1323"/>
    </location>
</feature>
<evidence type="ECO:0000256" key="2">
    <source>
        <dbReference type="ARBA" id="ARBA00023043"/>
    </source>
</evidence>
<feature type="repeat" description="ANK" evidence="3">
    <location>
        <begin position="1126"/>
        <end position="1158"/>
    </location>
</feature>
<sequence length="1349" mass="151974">MFHADGTKGTCSGFQQTFSSKSTLFDGGVSLCISFTLTLSMDINISKGISYNLQGKLEGYKFSVHTTEFCPRNRTEWNKRSSVFNCSRESTYACFPNDNISELIEFCYPMEKIAISRGLCLFLSKRRSELDSYECKTFEYGCPDRPYLGSSVYKYSSCLTLGNGCFLAESFCKSATAVVSQELTTQETLKIRSWKASFWIVLVYAIILLLLCFVSCILIHKKRSKPERYSPKCDQLIQIQEDITCCTTYDEKKPGRNIFKKWQNEDELFVPTKACNAVEQMLNYQNLVIVAGHYGSGKKSIVQHIALKYKKNDWIVKPVNAVDELSYASPYSSRKKTLFVLNAPIGKESLDEVLYNSLRKCQETMQCFIPNVKVLVTCRKSSLEDVNVPRSNIIIIDEDRYKLNIDEKRRILEIHNSNQAFSKIDLNEILKIETCFPLLCKLSANNKKHSEGLFAFFSEINKVFQEEIKNLRSSNTEAYCGLVYLVLFNDKLSLHGLEENDKQFKECLNFCDLPNDTSPRTILDNLDRFKDFFVRKIGDAFHFYNVFIKEAAVVVFGTDYQADVIRHADIRALQRIVRFENCVDFTDSFMITLSENHIGSLADRFIRELFGNRFMAVVLSPCLRNTKIVNALIEKLEEDKINLDLMARQIEAERLIIEPWDAKNKQWSTRVTFVTREKRISPLFALIAFCHNEISSFCLKQLKKTSKEISDKSLFFAVFCNGSKNIFSIFPKKDIKNCFQRKWGSHNPIDILSLFHNHELLHELLTLDDYRKLVNKKESIMNSLPLAFEYNAEQNIHIDSHRLQSALYKTIEVLLKNGCEVNGFAKNGDNPLCMAAKHENVNIARLLLDYGAELNLCNTHGDSPLSIACGNGYVSTVDLLLNRGADVSLCNLNGVNPLYMTCLNGHASIVQLLLQKGAKIDSCDEYENSPLSAACENGHVNTVRLLINHGARINQFNKNRVSALSKACANGHARTVQLLLQRGADLNLCDKHGNSPISVAFENGHKNIVEILIRFNKRCCVHLNNEQKANLLSTLCALGKDEIVHLFLKNGINLGLYDNEGKTALYKACENGQDSTVQVLLKDGADTNVCNEDKDSPLGIACEKRYEGIVKRLLKSNADVNSCDRNKESPLFRACQYGDERIVQHLLSSGAIVNLFNNAKETPLFKACEKGYENIVKLLLRKTADVSLCDTQGISPLSIASEKGHASIVRLLLENGSNVNSCDIKGETPLAIACYNKHYDTVNVLIAKGADVNSCNTKKISPLFTACVKGDCNIVHLLLESGAKVNLCDTNGVTPLHIACEYEHYDTVKVLMEKGGDVNICDKKGISPINYAREKGLSHIMQLLVNNTV</sequence>
<keyword evidence="6" id="KW-1185">Reference proteome</keyword>
<dbReference type="KEGG" id="cvn:111102281"/>
<feature type="repeat" description="ANK" evidence="3">
    <location>
        <begin position="1060"/>
        <end position="1092"/>
    </location>
</feature>
<feature type="repeat" description="ANK" evidence="3">
    <location>
        <begin position="926"/>
        <end position="958"/>
    </location>
</feature>
<dbReference type="Pfam" id="PF13637">
    <property type="entry name" value="Ank_4"/>
    <property type="match status" value="1"/>
</dbReference>
<dbReference type="Gene3D" id="1.25.40.20">
    <property type="entry name" value="Ankyrin repeat-containing domain"/>
    <property type="match status" value="2"/>
</dbReference>
<dbReference type="Pfam" id="PF20720">
    <property type="entry name" value="nSTAND3"/>
    <property type="match status" value="1"/>
</dbReference>
<feature type="repeat" description="ANK" evidence="3">
    <location>
        <begin position="860"/>
        <end position="892"/>
    </location>
</feature>
<feature type="repeat" description="ANK" evidence="3">
    <location>
        <begin position="1192"/>
        <end position="1224"/>
    </location>
</feature>
<dbReference type="InterPro" id="IPR049050">
    <property type="entry name" value="nSTAND3"/>
</dbReference>
<dbReference type="PANTHER" id="PTHR24198:SF165">
    <property type="entry name" value="ANKYRIN REPEAT-CONTAINING PROTEIN-RELATED"/>
    <property type="match status" value="1"/>
</dbReference>
<keyword evidence="4" id="KW-0472">Membrane</keyword>
<accession>A0A8B8AHK4</accession>